<proteinExistence type="predicted"/>
<dbReference type="EMBL" id="OX459119">
    <property type="protein sequence ID" value="CAI9096078.1"/>
    <property type="molecule type" value="Genomic_DNA"/>
</dbReference>
<protein>
    <submittedName>
        <fullName evidence="1">OLC1v1032149C1</fullName>
    </submittedName>
</protein>
<evidence type="ECO:0000313" key="2">
    <source>
        <dbReference type="Proteomes" id="UP001161247"/>
    </source>
</evidence>
<sequence>MADFKQGGSKNTGTVGFWIIWSHSVIRVPMETEEIWLYVTCLNICICQNSNHGCTISRDFSDIIPKDTLLWKLKLLKCAAAYANSCLYMVTAEVLLLAR</sequence>
<evidence type="ECO:0000313" key="1">
    <source>
        <dbReference type="EMBL" id="CAI9096078.1"/>
    </source>
</evidence>
<reference evidence="1" key="1">
    <citation type="submission" date="2023-03" db="EMBL/GenBank/DDBJ databases">
        <authorList>
            <person name="Julca I."/>
        </authorList>
    </citation>
    <scope>NUCLEOTIDE SEQUENCE</scope>
</reference>
<keyword evidence="2" id="KW-1185">Reference proteome</keyword>
<dbReference type="AlphaFoldDB" id="A0AAV1CLS3"/>
<name>A0AAV1CLS3_OLDCO</name>
<accession>A0AAV1CLS3</accession>
<dbReference type="Proteomes" id="UP001161247">
    <property type="component" value="Chromosome 2"/>
</dbReference>
<gene>
    <name evidence="1" type="ORF">OLC1_LOCUS6913</name>
</gene>
<organism evidence="1 2">
    <name type="scientific">Oldenlandia corymbosa var. corymbosa</name>
    <dbReference type="NCBI Taxonomy" id="529605"/>
    <lineage>
        <taxon>Eukaryota</taxon>
        <taxon>Viridiplantae</taxon>
        <taxon>Streptophyta</taxon>
        <taxon>Embryophyta</taxon>
        <taxon>Tracheophyta</taxon>
        <taxon>Spermatophyta</taxon>
        <taxon>Magnoliopsida</taxon>
        <taxon>eudicotyledons</taxon>
        <taxon>Gunneridae</taxon>
        <taxon>Pentapetalae</taxon>
        <taxon>asterids</taxon>
        <taxon>lamiids</taxon>
        <taxon>Gentianales</taxon>
        <taxon>Rubiaceae</taxon>
        <taxon>Rubioideae</taxon>
        <taxon>Spermacoceae</taxon>
        <taxon>Hedyotis-Oldenlandia complex</taxon>
        <taxon>Oldenlandia</taxon>
    </lineage>
</organism>